<protein>
    <recommendedName>
        <fullName evidence="3">Heat shock 70 kDa protein 12A</fullName>
    </recommendedName>
</protein>
<dbReference type="CDD" id="cd10170">
    <property type="entry name" value="ASKHA_NBD_HSP70"/>
    <property type="match status" value="1"/>
</dbReference>
<dbReference type="InterPro" id="IPR043129">
    <property type="entry name" value="ATPase_NBD"/>
</dbReference>
<evidence type="ECO:0000313" key="1">
    <source>
        <dbReference type="EMBL" id="KAF9526168.1"/>
    </source>
</evidence>
<sequence>MSGDGRTYPLGSTRSPYDGTRRKLVIAFDVGTTFSGISYCILDPGQIPSIKGVTRFPGQVATSGACKVPTIIFYDQLGSIRAVGAEATKDGIYELSQEENWAKAEWFKLHLRSKFGDDKNLTEAIPPLPPNKTVVEVIADFLAYLLECTATYIQDTHPNGRVLWDAFLAATMTPTNASNHGMFFVLSHPNGWEGKEQAQMRKAVVQARLIPDTPEGRQRIKFVTEGEASLHFVVQNNLISHIKRNEGIVVVDAGGGTVDVSAYKRQHEQGAQAFEEISEARCYFHGSVFVTIAARNFLTQTLAESEFLDDLENIVSCFDQTTKLRFSDDKSPQYIRFGSRKDNDANVGIRFGQMKLEGSDLADLFRPSIDCIVQAVMNQKQNSSHNIQHVILVGGFSGSDWLFHRVQDTLTNRGMTVIRPENNVVKAVSDGAISFYIDHYVHARVAKISYGVVGFVTYDKNNPEHRKRSHRQQSDADGISVISDAFKALLKKGTQIKESQEFSIPLFKVSHQPTDHYNIKQLIISYRGHNTNPEWIDVDTNNFTDVFTLHADLSHVPRISQINAAGKEYYTVKWDVVILFGLTEFKAQVRWFENGIEKRSAATLIYD</sequence>
<accession>A0A9P6EC36</accession>
<proteinExistence type="predicted"/>
<gene>
    <name evidence="1" type="ORF">CPB83DRAFT_795114</name>
</gene>
<name>A0A9P6EC36_9AGAR</name>
<dbReference type="PANTHER" id="PTHR14187">
    <property type="entry name" value="ALPHA KINASE/ELONGATION FACTOR 2 KINASE"/>
    <property type="match status" value="1"/>
</dbReference>
<evidence type="ECO:0000313" key="2">
    <source>
        <dbReference type="Proteomes" id="UP000807306"/>
    </source>
</evidence>
<dbReference type="EMBL" id="MU157874">
    <property type="protein sequence ID" value="KAF9526168.1"/>
    <property type="molecule type" value="Genomic_DNA"/>
</dbReference>
<dbReference type="AlphaFoldDB" id="A0A9P6EC36"/>
<dbReference type="OrthoDB" id="2963168at2759"/>
<evidence type="ECO:0008006" key="3">
    <source>
        <dbReference type="Google" id="ProtNLM"/>
    </source>
</evidence>
<comment type="caution">
    <text evidence="1">The sequence shown here is derived from an EMBL/GenBank/DDBJ whole genome shotgun (WGS) entry which is preliminary data.</text>
</comment>
<dbReference type="SUPFAM" id="SSF53067">
    <property type="entry name" value="Actin-like ATPase domain"/>
    <property type="match status" value="2"/>
</dbReference>
<dbReference type="Gene3D" id="3.30.420.40">
    <property type="match status" value="2"/>
</dbReference>
<organism evidence="1 2">
    <name type="scientific">Crepidotus variabilis</name>
    <dbReference type="NCBI Taxonomy" id="179855"/>
    <lineage>
        <taxon>Eukaryota</taxon>
        <taxon>Fungi</taxon>
        <taxon>Dikarya</taxon>
        <taxon>Basidiomycota</taxon>
        <taxon>Agaricomycotina</taxon>
        <taxon>Agaricomycetes</taxon>
        <taxon>Agaricomycetidae</taxon>
        <taxon>Agaricales</taxon>
        <taxon>Agaricineae</taxon>
        <taxon>Crepidotaceae</taxon>
        <taxon>Crepidotus</taxon>
    </lineage>
</organism>
<dbReference type="PANTHER" id="PTHR14187:SF5">
    <property type="entry name" value="HEAT SHOCK 70 KDA PROTEIN 12A"/>
    <property type="match status" value="1"/>
</dbReference>
<keyword evidence="2" id="KW-1185">Reference proteome</keyword>
<reference evidence="1" key="1">
    <citation type="submission" date="2020-11" db="EMBL/GenBank/DDBJ databases">
        <authorList>
            <consortium name="DOE Joint Genome Institute"/>
            <person name="Ahrendt S."/>
            <person name="Riley R."/>
            <person name="Andreopoulos W."/>
            <person name="Labutti K."/>
            <person name="Pangilinan J."/>
            <person name="Ruiz-Duenas F.J."/>
            <person name="Barrasa J.M."/>
            <person name="Sanchez-Garcia M."/>
            <person name="Camarero S."/>
            <person name="Miyauchi S."/>
            <person name="Serrano A."/>
            <person name="Linde D."/>
            <person name="Babiker R."/>
            <person name="Drula E."/>
            <person name="Ayuso-Fernandez I."/>
            <person name="Pacheco R."/>
            <person name="Padilla G."/>
            <person name="Ferreira P."/>
            <person name="Barriuso J."/>
            <person name="Kellner H."/>
            <person name="Castanera R."/>
            <person name="Alfaro M."/>
            <person name="Ramirez L."/>
            <person name="Pisabarro A.G."/>
            <person name="Kuo A."/>
            <person name="Tritt A."/>
            <person name="Lipzen A."/>
            <person name="He G."/>
            <person name="Yan M."/>
            <person name="Ng V."/>
            <person name="Cullen D."/>
            <person name="Martin F."/>
            <person name="Rosso M.-N."/>
            <person name="Henrissat B."/>
            <person name="Hibbett D."/>
            <person name="Martinez A.T."/>
            <person name="Grigoriev I.V."/>
        </authorList>
    </citation>
    <scope>NUCLEOTIDE SEQUENCE</scope>
    <source>
        <strain evidence="1">CBS 506.95</strain>
    </source>
</reference>
<dbReference type="Proteomes" id="UP000807306">
    <property type="component" value="Unassembled WGS sequence"/>
</dbReference>